<comment type="caution">
    <text evidence="1">The sequence shown here is derived from an EMBL/GenBank/DDBJ whole genome shotgun (WGS) entry which is preliminary data.</text>
</comment>
<evidence type="ECO:0000313" key="1">
    <source>
        <dbReference type="EMBL" id="KAK3913275.1"/>
    </source>
</evidence>
<dbReference type="AlphaFoldDB" id="A0AAE1H448"/>
<gene>
    <name evidence="2" type="ORF">KUF71_007634</name>
    <name evidence="1" type="ORF">KUF71_022729</name>
</gene>
<evidence type="ECO:0000313" key="3">
    <source>
        <dbReference type="Proteomes" id="UP001219518"/>
    </source>
</evidence>
<dbReference type="GO" id="GO:0016874">
    <property type="term" value="F:ligase activity"/>
    <property type="evidence" value="ECO:0007669"/>
    <property type="project" value="UniProtKB-KW"/>
</dbReference>
<reference evidence="1" key="1">
    <citation type="submission" date="2021-07" db="EMBL/GenBank/DDBJ databases">
        <authorList>
            <person name="Catto M.A."/>
            <person name="Jacobson A."/>
            <person name="Kennedy G."/>
            <person name="Labadie P."/>
            <person name="Hunt B.G."/>
            <person name="Srinivasan R."/>
        </authorList>
    </citation>
    <scope>NUCLEOTIDE SEQUENCE</scope>
    <source>
        <strain evidence="1">PL_HMW_Pooled</strain>
        <tissue evidence="1">Head</tissue>
    </source>
</reference>
<organism evidence="1 3">
    <name type="scientific">Frankliniella fusca</name>
    <dbReference type="NCBI Taxonomy" id="407009"/>
    <lineage>
        <taxon>Eukaryota</taxon>
        <taxon>Metazoa</taxon>
        <taxon>Ecdysozoa</taxon>
        <taxon>Arthropoda</taxon>
        <taxon>Hexapoda</taxon>
        <taxon>Insecta</taxon>
        <taxon>Pterygota</taxon>
        <taxon>Neoptera</taxon>
        <taxon>Paraneoptera</taxon>
        <taxon>Thysanoptera</taxon>
        <taxon>Terebrantia</taxon>
        <taxon>Thripoidea</taxon>
        <taxon>Thripidae</taxon>
        <taxon>Frankliniella</taxon>
    </lineage>
</organism>
<proteinExistence type="predicted"/>
<dbReference type="EMBL" id="JAHWGI010000903">
    <property type="protein sequence ID" value="KAK3918213.1"/>
    <property type="molecule type" value="Genomic_DNA"/>
</dbReference>
<sequence>MLLEERTFKSIPRLRVPLESGFPVLIE</sequence>
<name>A0AAE1H448_9NEOP</name>
<keyword evidence="3" id="KW-1185">Reference proteome</keyword>
<protein>
    <submittedName>
        <fullName evidence="1">Proline--tRNA ligase</fullName>
    </submittedName>
</protein>
<reference evidence="1" key="2">
    <citation type="journal article" date="2023" name="BMC Genomics">
        <title>Pest status, molecular evolution, and epigenetic factors derived from the genome assembly of Frankliniella fusca, a thysanopteran phytovirus vector.</title>
        <authorList>
            <person name="Catto M.A."/>
            <person name="Labadie P.E."/>
            <person name="Jacobson A.L."/>
            <person name="Kennedy G.G."/>
            <person name="Srinivasan R."/>
            <person name="Hunt B.G."/>
        </authorList>
    </citation>
    <scope>NUCLEOTIDE SEQUENCE</scope>
    <source>
        <strain evidence="1">PL_HMW_Pooled</strain>
    </source>
</reference>
<dbReference type="Proteomes" id="UP001219518">
    <property type="component" value="Unassembled WGS sequence"/>
</dbReference>
<accession>A0AAE1H448</accession>
<evidence type="ECO:0000313" key="2">
    <source>
        <dbReference type="EMBL" id="KAK3918213.1"/>
    </source>
</evidence>
<dbReference type="EMBL" id="JAHWGI010000316">
    <property type="protein sequence ID" value="KAK3913275.1"/>
    <property type="molecule type" value="Genomic_DNA"/>
</dbReference>
<keyword evidence="1" id="KW-0436">Ligase</keyword>